<dbReference type="UniPathway" id="UPA00098">
    <property type="reaction ID" value="UER00360"/>
</dbReference>
<keyword evidence="4 7" id="KW-0521">NADP</keyword>
<comment type="similarity">
    <text evidence="7">Belongs to the gamma-glutamyl phosphate reductase family.</text>
</comment>
<dbReference type="EMBL" id="CP002101">
    <property type="protein sequence ID" value="AEH61644.1"/>
    <property type="molecule type" value="Genomic_DNA"/>
</dbReference>
<keyword evidence="10" id="KW-1185">Reference proteome</keyword>
<dbReference type="HOGENOM" id="CLU_030231_0_1_2"/>
<protein>
    <recommendedName>
        <fullName evidence="7">Gamma-glutamyl phosphate reductase</fullName>
        <shortName evidence="7">GPR</shortName>
        <ecNumber evidence="7">1.2.1.41</ecNumber>
    </recommendedName>
    <alternativeName>
        <fullName evidence="7">Glutamate-5-semialdehyde dehydrogenase</fullName>
    </alternativeName>
    <alternativeName>
        <fullName evidence="7">Glutamyl-gamma-semialdehyde dehydrogenase</fullName>
        <shortName evidence="7">GSA dehydrogenase</shortName>
    </alternativeName>
</protein>
<dbReference type="HAMAP" id="MF_00412">
    <property type="entry name" value="ProA"/>
    <property type="match status" value="1"/>
</dbReference>
<evidence type="ECO:0000313" key="10">
    <source>
        <dbReference type="Proteomes" id="UP000006622"/>
    </source>
</evidence>
<name>F7XQP5_METZD</name>
<dbReference type="InterPro" id="IPR015590">
    <property type="entry name" value="Aldehyde_DH_dom"/>
</dbReference>
<gene>
    <name evidence="7" type="primary">proA</name>
    <name evidence="9" type="ordered locus">Mzhil_1809</name>
</gene>
<keyword evidence="3 7" id="KW-0641">Proline biosynthesis</keyword>
<dbReference type="InterPro" id="IPR016163">
    <property type="entry name" value="Ald_DH_C"/>
</dbReference>
<evidence type="ECO:0000259" key="8">
    <source>
        <dbReference type="Pfam" id="PF00171"/>
    </source>
</evidence>
<dbReference type="Proteomes" id="UP000006622">
    <property type="component" value="Chromosome"/>
</dbReference>
<dbReference type="InterPro" id="IPR012134">
    <property type="entry name" value="Glu-5-SA_DH"/>
</dbReference>
<evidence type="ECO:0000313" key="9">
    <source>
        <dbReference type="EMBL" id="AEH61644.1"/>
    </source>
</evidence>
<comment type="subcellular location">
    <subcellularLocation>
        <location evidence="7">Cytoplasm</location>
    </subcellularLocation>
</comment>
<dbReference type="FunFam" id="3.40.309.10:FF:000006">
    <property type="entry name" value="Gamma-glutamyl phosphate reductase"/>
    <property type="match status" value="1"/>
</dbReference>
<dbReference type="CDD" id="cd07079">
    <property type="entry name" value="ALDH_F18-19_ProA-GPR"/>
    <property type="match status" value="1"/>
</dbReference>
<evidence type="ECO:0000256" key="1">
    <source>
        <dbReference type="ARBA" id="ARBA00004985"/>
    </source>
</evidence>
<feature type="domain" description="Aldehyde dehydrogenase" evidence="8">
    <location>
        <begin position="6"/>
        <end position="288"/>
    </location>
</feature>
<dbReference type="GO" id="GO:0005737">
    <property type="term" value="C:cytoplasm"/>
    <property type="evidence" value="ECO:0007669"/>
    <property type="project" value="UniProtKB-SubCell"/>
</dbReference>
<dbReference type="NCBIfam" id="TIGR00407">
    <property type="entry name" value="proA"/>
    <property type="match status" value="1"/>
</dbReference>
<dbReference type="InterPro" id="IPR016162">
    <property type="entry name" value="Ald_DH_N"/>
</dbReference>
<dbReference type="Pfam" id="PF00171">
    <property type="entry name" value="Aldedh"/>
    <property type="match status" value="1"/>
</dbReference>
<organism evidence="9 10">
    <name type="scientific">Methanosalsum zhilinae (strain DSM 4017 / NBRC 107636 / OCM 62 / WeN5)</name>
    <name type="common">Methanohalophilus zhilinae</name>
    <dbReference type="NCBI Taxonomy" id="679901"/>
    <lineage>
        <taxon>Archaea</taxon>
        <taxon>Methanobacteriati</taxon>
        <taxon>Methanobacteriota</taxon>
        <taxon>Stenosarchaea group</taxon>
        <taxon>Methanomicrobia</taxon>
        <taxon>Methanosarcinales</taxon>
        <taxon>Methanosarcinaceae</taxon>
        <taxon>Methanosalsum</taxon>
    </lineage>
</organism>
<dbReference type="GO" id="GO:0050661">
    <property type="term" value="F:NADP binding"/>
    <property type="evidence" value="ECO:0007669"/>
    <property type="project" value="InterPro"/>
</dbReference>
<comment type="function">
    <text evidence="7">Catalyzes the NADPH-dependent reduction of L-glutamate 5-phosphate into L-glutamate 5-semialdehyde and phosphate. The product spontaneously undergoes cyclization to form 1-pyrroline-5-carboxylate.</text>
</comment>
<dbReference type="GO" id="GO:0055129">
    <property type="term" value="P:L-proline biosynthetic process"/>
    <property type="evidence" value="ECO:0007669"/>
    <property type="project" value="UniProtKB-UniRule"/>
</dbReference>
<keyword evidence="5 7" id="KW-0560">Oxidoreductase</keyword>
<dbReference type="Gene3D" id="3.40.309.10">
    <property type="entry name" value="Aldehyde Dehydrogenase, Chain A, domain 2"/>
    <property type="match status" value="1"/>
</dbReference>
<evidence type="ECO:0000256" key="3">
    <source>
        <dbReference type="ARBA" id="ARBA00022650"/>
    </source>
</evidence>
<accession>F7XQP5</accession>
<dbReference type="STRING" id="679901.Mzhil_1809"/>
<dbReference type="InterPro" id="IPR016161">
    <property type="entry name" value="Ald_DH/histidinol_DH"/>
</dbReference>
<evidence type="ECO:0000256" key="2">
    <source>
        <dbReference type="ARBA" id="ARBA00022605"/>
    </source>
</evidence>
<keyword evidence="7" id="KW-0963">Cytoplasm</keyword>
<comment type="catalytic activity">
    <reaction evidence="6 7">
        <text>L-glutamate 5-semialdehyde + phosphate + NADP(+) = L-glutamyl 5-phosphate + NADPH + H(+)</text>
        <dbReference type="Rhea" id="RHEA:19541"/>
        <dbReference type="ChEBI" id="CHEBI:15378"/>
        <dbReference type="ChEBI" id="CHEBI:43474"/>
        <dbReference type="ChEBI" id="CHEBI:57783"/>
        <dbReference type="ChEBI" id="CHEBI:58066"/>
        <dbReference type="ChEBI" id="CHEBI:58274"/>
        <dbReference type="ChEBI" id="CHEBI:58349"/>
        <dbReference type="EC" id="1.2.1.41"/>
    </reaction>
</comment>
<dbReference type="Gene3D" id="3.40.605.10">
    <property type="entry name" value="Aldehyde Dehydrogenase, Chain A, domain 1"/>
    <property type="match status" value="1"/>
</dbReference>
<dbReference type="KEGG" id="mzh:Mzhil_1809"/>
<dbReference type="InterPro" id="IPR000965">
    <property type="entry name" value="GPR_dom"/>
</dbReference>
<dbReference type="PIRSF" id="PIRSF000151">
    <property type="entry name" value="GPR"/>
    <property type="match status" value="1"/>
</dbReference>
<dbReference type="PANTHER" id="PTHR11063">
    <property type="entry name" value="GLUTAMATE SEMIALDEHYDE DEHYDROGENASE"/>
    <property type="match status" value="1"/>
</dbReference>
<dbReference type="AlphaFoldDB" id="F7XQP5"/>
<evidence type="ECO:0000256" key="4">
    <source>
        <dbReference type="ARBA" id="ARBA00022857"/>
    </source>
</evidence>
<reference evidence="9" key="1">
    <citation type="submission" date="2010-07" db="EMBL/GenBank/DDBJ databases">
        <title>The complete genome of Methanosalsum zhilinae DSM 4017.</title>
        <authorList>
            <consortium name="US DOE Joint Genome Institute (JGI-PGF)"/>
            <person name="Lucas S."/>
            <person name="Copeland A."/>
            <person name="Lapidus A."/>
            <person name="Glavina del Rio T."/>
            <person name="Dalin E."/>
            <person name="Tice H."/>
            <person name="Bruce D."/>
            <person name="Goodwin L."/>
            <person name="Pitluck S."/>
            <person name="Kyrpides N."/>
            <person name="Mavromatis K."/>
            <person name="Ovchinnikova G."/>
            <person name="Daligault H."/>
            <person name="Detter J.C."/>
            <person name="Han C."/>
            <person name="Tapia R."/>
            <person name="Larimer F."/>
            <person name="Land M."/>
            <person name="Hauser L."/>
            <person name="Markowitz V."/>
            <person name="Cheng J.-F."/>
            <person name="Hugenholtz P."/>
            <person name="Woyke T."/>
            <person name="Wu D."/>
            <person name="Spring S."/>
            <person name="Schueler E."/>
            <person name="Brambilla E."/>
            <person name="Klenk H.-P."/>
            <person name="Eisen J.A."/>
        </authorList>
    </citation>
    <scope>NUCLEOTIDE SEQUENCE</scope>
    <source>
        <strain evidence="9">DSM 4017</strain>
    </source>
</reference>
<proteinExistence type="inferred from homology"/>
<sequence>MTMVTEIESKVMAAKKASIILSSIRTGEKDKALEAIARALDNNRSSILQANEKDLENAEQLKREGKLSQALVDRLKVNDKKIDSMISGIRDVMTLDDPSGKTISSIELSEGLNLCKVTCPIGLIGVVFESRPDVVPQIMSLCLKSGNAVIFKGGSEALYSNKALFDVMIEALRNTGTIPYDAFHLMETREEVMDILRMDQYIDLLIPRGSNDFVRFIQDNTRIPVLGHADGICHVYVDEAADLDKAYNVCFDSKVQYPAVCNAMETMLVDHTVASRFLPEMAQRYMEAGVELRCDDESFSILENIKGLKLKRASEDDWKSEYNDLILSVKLTNSMAEAIDHINSYGSHHTDAIVTEDEQKKAEFISLVDSSSTIINASTRFADGYRYGKGAEVGISTNKIHARGPVGMEGLVIYKYVLIGNGDTVADFENTGKKKYTHRKLDISLENMLNLKTDKKVM</sequence>
<comment type="pathway">
    <text evidence="1 7">Amino-acid biosynthesis; L-proline biosynthesis; L-glutamate 5-semialdehyde from L-glutamate: step 2/2.</text>
</comment>
<dbReference type="NCBIfam" id="NF001221">
    <property type="entry name" value="PRK00197.1"/>
    <property type="match status" value="1"/>
</dbReference>
<evidence type="ECO:0000256" key="5">
    <source>
        <dbReference type="ARBA" id="ARBA00023002"/>
    </source>
</evidence>
<dbReference type="GO" id="GO:0004350">
    <property type="term" value="F:glutamate-5-semialdehyde dehydrogenase activity"/>
    <property type="evidence" value="ECO:0007669"/>
    <property type="project" value="UniProtKB-UniRule"/>
</dbReference>
<dbReference type="PANTHER" id="PTHR11063:SF8">
    <property type="entry name" value="DELTA-1-PYRROLINE-5-CARBOXYLATE SYNTHASE"/>
    <property type="match status" value="1"/>
</dbReference>
<keyword evidence="2 7" id="KW-0028">Amino-acid biosynthesis</keyword>
<dbReference type="SUPFAM" id="SSF53720">
    <property type="entry name" value="ALDH-like"/>
    <property type="match status" value="1"/>
</dbReference>
<evidence type="ECO:0000256" key="6">
    <source>
        <dbReference type="ARBA" id="ARBA00049024"/>
    </source>
</evidence>
<dbReference type="EC" id="1.2.1.41" evidence="7"/>
<evidence type="ECO:0000256" key="7">
    <source>
        <dbReference type="HAMAP-Rule" id="MF_00412"/>
    </source>
</evidence>